<keyword evidence="3" id="KW-0808">Transferase</keyword>
<evidence type="ECO:0000313" key="11">
    <source>
        <dbReference type="Proteomes" id="UP000249061"/>
    </source>
</evidence>
<keyword evidence="2" id="KW-0328">Glycosyltransferase</keyword>
<dbReference type="PANTHER" id="PTHR48090">
    <property type="entry name" value="UNDECAPRENYL-PHOSPHATE 4-DEOXY-4-FORMAMIDO-L-ARABINOSE TRANSFERASE-RELATED"/>
    <property type="match status" value="1"/>
</dbReference>
<name>A0A2W5UVS7_9BACT</name>
<protein>
    <recommendedName>
        <fullName evidence="9">Glycosyltransferase 2-like domain-containing protein</fullName>
    </recommendedName>
</protein>
<keyword evidence="7 8" id="KW-0472">Membrane</keyword>
<dbReference type="Proteomes" id="UP000249061">
    <property type="component" value="Unassembled WGS sequence"/>
</dbReference>
<dbReference type="SUPFAM" id="SSF53448">
    <property type="entry name" value="Nucleotide-diphospho-sugar transferases"/>
    <property type="match status" value="1"/>
</dbReference>
<dbReference type="EMBL" id="QFQP01000031">
    <property type="protein sequence ID" value="PZR07454.1"/>
    <property type="molecule type" value="Genomic_DNA"/>
</dbReference>
<comment type="caution">
    <text evidence="10">The sequence shown here is derived from an EMBL/GenBank/DDBJ whole genome shotgun (WGS) entry which is preliminary data.</text>
</comment>
<dbReference type="CDD" id="cd04179">
    <property type="entry name" value="DPM_DPG-synthase_like"/>
    <property type="match status" value="1"/>
</dbReference>
<dbReference type="InterPro" id="IPR050256">
    <property type="entry name" value="Glycosyltransferase_2"/>
</dbReference>
<proteinExistence type="predicted"/>
<evidence type="ECO:0000256" key="6">
    <source>
        <dbReference type="ARBA" id="ARBA00022989"/>
    </source>
</evidence>
<dbReference type="InterPro" id="IPR001173">
    <property type="entry name" value="Glyco_trans_2-like"/>
</dbReference>
<dbReference type="PANTHER" id="PTHR48090:SF3">
    <property type="entry name" value="UNDECAPRENYL-PHOSPHATE 4-DEOXY-4-FORMAMIDO-L-ARABINOSE TRANSFERASE"/>
    <property type="match status" value="1"/>
</dbReference>
<sequence>MSETSPTRARPEFAVVVPALDEAQTVPELIAELRMVFDAHALQGEVIFVDDGSTDGSAELATRIAAGWPAFRVLRHERNLGKTEALLTASAATEAEWLILFDADLQYSPRELPRFVQRLHEGWDVVTARKRGRYEKQLVSTIYNQLSRLCFGVPVSDLNSMKGFRRSLLSRFPLKHDWHRYLVVLAHTHGATMTELDVPLFPRRHGQSRYGSSLRIVTAFLDLLAVASFLIFRVGLKTLKLTAAR</sequence>
<keyword evidence="5" id="KW-0448">Lipopolysaccharide biosynthesis</keyword>
<dbReference type="GO" id="GO:0009103">
    <property type="term" value="P:lipopolysaccharide biosynthetic process"/>
    <property type="evidence" value="ECO:0007669"/>
    <property type="project" value="UniProtKB-KW"/>
</dbReference>
<evidence type="ECO:0000256" key="8">
    <source>
        <dbReference type="SAM" id="Phobius"/>
    </source>
</evidence>
<feature type="transmembrane region" description="Helical" evidence="8">
    <location>
        <begin position="213"/>
        <end position="232"/>
    </location>
</feature>
<evidence type="ECO:0000256" key="1">
    <source>
        <dbReference type="ARBA" id="ARBA00022475"/>
    </source>
</evidence>
<evidence type="ECO:0000256" key="2">
    <source>
        <dbReference type="ARBA" id="ARBA00022676"/>
    </source>
</evidence>
<keyword evidence="6 8" id="KW-1133">Transmembrane helix</keyword>
<evidence type="ECO:0000256" key="4">
    <source>
        <dbReference type="ARBA" id="ARBA00022692"/>
    </source>
</evidence>
<dbReference type="InterPro" id="IPR029044">
    <property type="entry name" value="Nucleotide-diphossugar_trans"/>
</dbReference>
<evidence type="ECO:0000259" key="9">
    <source>
        <dbReference type="Pfam" id="PF00535"/>
    </source>
</evidence>
<reference evidence="10 11" key="1">
    <citation type="submission" date="2017-08" db="EMBL/GenBank/DDBJ databases">
        <title>Infants hospitalized years apart are colonized by the same room-sourced microbial strains.</title>
        <authorList>
            <person name="Brooks B."/>
            <person name="Olm M.R."/>
            <person name="Firek B.A."/>
            <person name="Baker R."/>
            <person name="Thomas B.C."/>
            <person name="Morowitz M.J."/>
            <person name="Banfield J.F."/>
        </authorList>
    </citation>
    <scope>NUCLEOTIDE SEQUENCE [LARGE SCALE GENOMIC DNA]</scope>
    <source>
        <strain evidence="10">S2_003_000_R2_14</strain>
    </source>
</reference>
<dbReference type="AlphaFoldDB" id="A0A2W5UVS7"/>
<evidence type="ECO:0000256" key="3">
    <source>
        <dbReference type="ARBA" id="ARBA00022679"/>
    </source>
</evidence>
<accession>A0A2W5UVS7</accession>
<dbReference type="GO" id="GO:0005886">
    <property type="term" value="C:plasma membrane"/>
    <property type="evidence" value="ECO:0007669"/>
    <property type="project" value="TreeGrafter"/>
</dbReference>
<evidence type="ECO:0000313" key="10">
    <source>
        <dbReference type="EMBL" id="PZR07454.1"/>
    </source>
</evidence>
<gene>
    <name evidence="10" type="ORF">DI536_27775</name>
</gene>
<keyword evidence="1" id="KW-1003">Cell membrane</keyword>
<dbReference type="Gene3D" id="3.90.550.10">
    <property type="entry name" value="Spore Coat Polysaccharide Biosynthesis Protein SpsA, Chain A"/>
    <property type="match status" value="1"/>
</dbReference>
<keyword evidence="4 8" id="KW-0812">Transmembrane</keyword>
<evidence type="ECO:0000256" key="5">
    <source>
        <dbReference type="ARBA" id="ARBA00022985"/>
    </source>
</evidence>
<feature type="domain" description="Glycosyltransferase 2-like" evidence="9">
    <location>
        <begin position="15"/>
        <end position="135"/>
    </location>
</feature>
<dbReference type="GO" id="GO:0016757">
    <property type="term" value="F:glycosyltransferase activity"/>
    <property type="evidence" value="ECO:0007669"/>
    <property type="project" value="UniProtKB-KW"/>
</dbReference>
<organism evidence="10 11">
    <name type="scientific">Archangium gephyra</name>
    <dbReference type="NCBI Taxonomy" id="48"/>
    <lineage>
        <taxon>Bacteria</taxon>
        <taxon>Pseudomonadati</taxon>
        <taxon>Myxococcota</taxon>
        <taxon>Myxococcia</taxon>
        <taxon>Myxococcales</taxon>
        <taxon>Cystobacterineae</taxon>
        <taxon>Archangiaceae</taxon>
        <taxon>Archangium</taxon>
    </lineage>
</organism>
<dbReference type="Pfam" id="PF00535">
    <property type="entry name" value="Glycos_transf_2"/>
    <property type="match status" value="1"/>
</dbReference>
<evidence type="ECO:0000256" key="7">
    <source>
        <dbReference type="ARBA" id="ARBA00023136"/>
    </source>
</evidence>